<sequence length="277" mass="31756">MAKPVDDKEMSFIDHLEELRWHLIRSLLAILVFTVVAFIYKDFFFGKIVLGPARLDFWTYRKLCELGQLIDSPALCFDKLNFTLQSRKMAGQFLMHLTSSFVIGLIIAFPYVFWELWRFVRPGLYENERRVTTGVVLVVSLLFLTGSLFGYYILTPISVQFLANYTLDPSIVNEFDIISYVSTLLTLVLGCALLFQLPMLVYFLAKAGIVDAQSMRIYRRHAIVVIFVVAAIITPADVFSQIIVALPLILLYEISIFIAGFVKKKEERQEALQKRDA</sequence>
<keyword evidence="5" id="KW-0811">Translocation</keyword>
<evidence type="ECO:0000256" key="4">
    <source>
        <dbReference type="ARBA" id="ARBA00023136"/>
    </source>
</evidence>
<evidence type="ECO:0000256" key="2">
    <source>
        <dbReference type="ARBA" id="ARBA00022692"/>
    </source>
</evidence>
<comment type="subunit">
    <text evidence="5">Forms a complex with TatA.</text>
</comment>
<evidence type="ECO:0000256" key="3">
    <source>
        <dbReference type="ARBA" id="ARBA00022989"/>
    </source>
</evidence>
<accession>A0A846MT91</accession>
<reference evidence="6 7" key="1">
    <citation type="submission" date="2020-03" db="EMBL/GenBank/DDBJ databases">
        <title>Genomic Encyclopedia of Type Strains, Phase IV (KMG-IV): sequencing the most valuable type-strain genomes for metagenomic binning, comparative biology and taxonomic classification.</title>
        <authorList>
            <person name="Goeker M."/>
        </authorList>
    </citation>
    <scope>NUCLEOTIDE SEQUENCE [LARGE SCALE GENOMIC DNA]</scope>
    <source>
        <strain evidence="6 7">DSM 5718</strain>
    </source>
</reference>
<comment type="function">
    <text evidence="5">Part of the twin-arginine translocation (Tat) system that transports large folded proteins containing a characteristic twin-arginine motif in their signal peptide across membranes.</text>
</comment>
<dbReference type="PANTHER" id="PTHR30371">
    <property type="entry name" value="SEC-INDEPENDENT PROTEIN TRANSLOCASE PROTEIN TATC"/>
    <property type="match status" value="1"/>
</dbReference>
<dbReference type="GO" id="GO:0065002">
    <property type="term" value="P:intracellular protein transmembrane transport"/>
    <property type="evidence" value="ECO:0007669"/>
    <property type="project" value="TreeGrafter"/>
</dbReference>
<keyword evidence="5" id="KW-0653">Protein transport</keyword>
<dbReference type="InterPro" id="IPR002033">
    <property type="entry name" value="TatC"/>
</dbReference>
<dbReference type="GO" id="GO:0043953">
    <property type="term" value="P:protein transport by the Tat complex"/>
    <property type="evidence" value="ECO:0007669"/>
    <property type="project" value="UniProtKB-UniRule"/>
</dbReference>
<gene>
    <name evidence="5" type="primary">tatC</name>
    <name evidence="6" type="ORF">FHS56_001960</name>
</gene>
<keyword evidence="2 5" id="KW-0812">Transmembrane</keyword>
<dbReference type="Proteomes" id="UP000537126">
    <property type="component" value="Unassembled WGS sequence"/>
</dbReference>
<feature type="transmembrane region" description="Helical" evidence="5">
    <location>
        <begin position="93"/>
        <end position="114"/>
    </location>
</feature>
<evidence type="ECO:0000313" key="7">
    <source>
        <dbReference type="Proteomes" id="UP000537126"/>
    </source>
</evidence>
<dbReference type="GO" id="GO:0033281">
    <property type="term" value="C:TAT protein transport complex"/>
    <property type="evidence" value="ECO:0007669"/>
    <property type="project" value="UniProtKB-UniRule"/>
</dbReference>
<dbReference type="Pfam" id="PF00902">
    <property type="entry name" value="TatC"/>
    <property type="match status" value="1"/>
</dbReference>
<feature type="transmembrane region" description="Helical" evidence="5">
    <location>
        <begin position="242"/>
        <end position="262"/>
    </location>
</feature>
<keyword evidence="7" id="KW-1185">Reference proteome</keyword>
<organism evidence="6 7">
    <name type="scientific">Thermonema lapsum</name>
    <dbReference type="NCBI Taxonomy" id="28195"/>
    <lineage>
        <taxon>Bacteria</taxon>
        <taxon>Pseudomonadati</taxon>
        <taxon>Bacteroidota</taxon>
        <taxon>Cytophagia</taxon>
        <taxon>Cytophagales</taxon>
        <taxon>Thermonemataceae</taxon>
        <taxon>Thermonema</taxon>
    </lineage>
</organism>
<evidence type="ECO:0000313" key="6">
    <source>
        <dbReference type="EMBL" id="NIK74447.1"/>
    </source>
</evidence>
<keyword evidence="4 5" id="KW-0472">Membrane</keyword>
<feature type="transmembrane region" description="Helical" evidence="5">
    <location>
        <begin position="21"/>
        <end position="40"/>
    </location>
</feature>
<dbReference type="PANTHER" id="PTHR30371:SF0">
    <property type="entry name" value="SEC-INDEPENDENT PROTEIN TRANSLOCASE PROTEIN TATC, CHLOROPLASTIC-RELATED"/>
    <property type="match status" value="1"/>
</dbReference>
<comment type="caution">
    <text evidence="6">The sequence shown here is derived from an EMBL/GenBank/DDBJ whole genome shotgun (WGS) entry which is preliminary data.</text>
</comment>
<dbReference type="AlphaFoldDB" id="A0A846MT91"/>
<evidence type="ECO:0000256" key="1">
    <source>
        <dbReference type="ARBA" id="ARBA00004141"/>
    </source>
</evidence>
<proteinExistence type="inferred from homology"/>
<feature type="transmembrane region" description="Helical" evidence="5">
    <location>
        <begin position="135"/>
        <end position="157"/>
    </location>
</feature>
<keyword evidence="3 5" id="KW-1133">Transmembrane helix</keyword>
<dbReference type="RefSeq" id="WP_166920121.1">
    <property type="nucleotide sequence ID" value="NZ_JAASRN010000002.1"/>
</dbReference>
<dbReference type="HAMAP" id="MF_00902">
    <property type="entry name" value="TatC"/>
    <property type="match status" value="1"/>
</dbReference>
<protein>
    <recommendedName>
        <fullName evidence="5">Sec-independent protein translocase protein TatC</fullName>
    </recommendedName>
</protein>
<feature type="transmembrane region" description="Helical" evidence="5">
    <location>
        <begin position="177"/>
        <end position="205"/>
    </location>
</feature>
<name>A0A846MT91_9BACT</name>
<dbReference type="EMBL" id="JAASRN010000002">
    <property type="protein sequence ID" value="NIK74447.1"/>
    <property type="molecule type" value="Genomic_DNA"/>
</dbReference>
<keyword evidence="5" id="KW-0813">Transport</keyword>
<keyword evidence="5" id="KW-1003">Cell membrane</keyword>
<evidence type="ECO:0000256" key="5">
    <source>
        <dbReference type="HAMAP-Rule" id="MF_00902"/>
    </source>
</evidence>
<dbReference type="PRINTS" id="PR01840">
    <property type="entry name" value="TATCFAMILY"/>
</dbReference>
<comment type="similarity">
    <text evidence="5">Belongs to the TatC family.</text>
</comment>
<dbReference type="NCBIfam" id="TIGR00945">
    <property type="entry name" value="tatC"/>
    <property type="match status" value="1"/>
</dbReference>
<feature type="transmembrane region" description="Helical" evidence="5">
    <location>
        <begin position="217"/>
        <end position="236"/>
    </location>
</feature>
<dbReference type="GO" id="GO:0009977">
    <property type="term" value="F:proton motive force dependent protein transmembrane transporter activity"/>
    <property type="evidence" value="ECO:0007669"/>
    <property type="project" value="TreeGrafter"/>
</dbReference>
<comment type="subcellular location">
    <subcellularLocation>
        <location evidence="5">Cell membrane</location>
        <topology evidence="5">Multi-pass membrane protein</topology>
    </subcellularLocation>
    <subcellularLocation>
        <location evidence="1">Membrane</location>
        <topology evidence="1">Multi-pass membrane protein</topology>
    </subcellularLocation>
</comment>